<evidence type="ECO:0000256" key="6">
    <source>
        <dbReference type="ARBA" id="ARBA00022840"/>
    </source>
</evidence>
<dbReference type="PATRIC" id="fig|1423760.3.peg.772"/>
<dbReference type="RefSeq" id="WP_056953892.1">
    <property type="nucleotide sequence ID" value="NZ_AZFK01000016.1"/>
</dbReference>
<dbReference type="GO" id="GO:0005886">
    <property type="term" value="C:plasma membrane"/>
    <property type="evidence" value="ECO:0007669"/>
    <property type="project" value="UniProtKB-SubCell"/>
</dbReference>
<reference evidence="10 11" key="1">
    <citation type="journal article" date="2015" name="Genome Announc.">
        <title>Expanding the biotechnology potential of lactobacilli through comparative genomics of 213 strains and associated genera.</title>
        <authorList>
            <person name="Sun Z."/>
            <person name="Harris H.M."/>
            <person name="McCann A."/>
            <person name="Guo C."/>
            <person name="Argimon S."/>
            <person name="Zhang W."/>
            <person name="Yang X."/>
            <person name="Jeffery I.B."/>
            <person name="Cooney J.C."/>
            <person name="Kagawa T.F."/>
            <person name="Liu W."/>
            <person name="Song Y."/>
            <person name="Salvetti E."/>
            <person name="Wrobel A."/>
            <person name="Rasinkangas P."/>
            <person name="Parkhill J."/>
            <person name="Rea M.C."/>
            <person name="O'Sullivan O."/>
            <person name="Ritari J."/>
            <person name="Douillard F.P."/>
            <person name="Paul Ross R."/>
            <person name="Yang R."/>
            <person name="Briner A.E."/>
            <person name="Felis G.E."/>
            <person name="de Vos W.M."/>
            <person name="Barrangou R."/>
            <person name="Klaenhammer T.R."/>
            <person name="Caufield P.W."/>
            <person name="Cui Y."/>
            <person name="Zhang H."/>
            <person name="O'Toole P.W."/>
        </authorList>
    </citation>
    <scope>NUCLEOTIDE SEQUENCE [LARGE SCALE GENOMIC DNA]</scope>
    <source>
        <strain evidence="10 11">DSM 15946</strain>
    </source>
</reference>
<dbReference type="PROSITE" id="PS50893">
    <property type="entry name" value="ABC_TRANSPORTER_2"/>
    <property type="match status" value="1"/>
</dbReference>
<dbReference type="SUPFAM" id="SSF52540">
    <property type="entry name" value="P-loop containing nucleoside triphosphate hydrolases"/>
    <property type="match status" value="1"/>
</dbReference>
<proteinExistence type="inferred from homology"/>
<dbReference type="InterPro" id="IPR027417">
    <property type="entry name" value="P-loop_NTPase"/>
</dbReference>
<keyword evidence="7" id="KW-0029">Amino-acid transport</keyword>
<keyword evidence="8" id="KW-0472">Membrane</keyword>
<comment type="subcellular location">
    <subcellularLocation>
        <location evidence="1">Cell membrane</location>
        <topology evidence="1">Peripheral membrane protein</topology>
    </subcellularLocation>
</comment>
<dbReference type="AlphaFoldDB" id="A0A0R1ULD6"/>
<dbReference type="PANTHER" id="PTHR43166">
    <property type="entry name" value="AMINO ACID IMPORT ATP-BINDING PROTEIN"/>
    <property type="match status" value="1"/>
</dbReference>
<evidence type="ECO:0000256" key="8">
    <source>
        <dbReference type="ARBA" id="ARBA00023136"/>
    </source>
</evidence>
<evidence type="ECO:0000256" key="4">
    <source>
        <dbReference type="ARBA" id="ARBA00022475"/>
    </source>
</evidence>
<dbReference type="GO" id="GO:0015424">
    <property type="term" value="F:ABC-type amino acid transporter activity"/>
    <property type="evidence" value="ECO:0007669"/>
    <property type="project" value="InterPro"/>
</dbReference>
<evidence type="ECO:0000256" key="2">
    <source>
        <dbReference type="ARBA" id="ARBA00005417"/>
    </source>
</evidence>
<dbReference type="InterPro" id="IPR017871">
    <property type="entry name" value="ABC_transporter-like_CS"/>
</dbReference>
<evidence type="ECO:0000313" key="10">
    <source>
        <dbReference type="EMBL" id="KRL91781.1"/>
    </source>
</evidence>
<comment type="similarity">
    <text evidence="2">Belongs to the ABC transporter superfamily.</text>
</comment>
<dbReference type="EMBL" id="AZFK01000016">
    <property type="protein sequence ID" value="KRL91781.1"/>
    <property type="molecule type" value="Genomic_DNA"/>
</dbReference>
<feature type="domain" description="ABC transporter" evidence="9">
    <location>
        <begin position="2"/>
        <end position="240"/>
    </location>
</feature>
<dbReference type="Proteomes" id="UP000050816">
    <property type="component" value="Unassembled WGS sequence"/>
</dbReference>
<gene>
    <name evidence="10" type="ORF">FC43_GL000751</name>
</gene>
<dbReference type="PROSITE" id="PS00211">
    <property type="entry name" value="ABC_TRANSPORTER_1"/>
    <property type="match status" value="1"/>
</dbReference>
<organism evidence="10 11">
    <name type="scientific">Limosilactobacillus ingluviei DSM 15946</name>
    <dbReference type="NCBI Taxonomy" id="1423760"/>
    <lineage>
        <taxon>Bacteria</taxon>
        <taxon>Bacillati</taxon>
        <taxon>Bacillota</taxon>
        <taxon>Bacilli</taxon>
        <taxon>Lactobacillales</taxon>
        <taxon>Lactobacillaceae</taxon>
        <taxon>Limosilactobacillus</taxon>
    </lineage>
</organism>
<evidence type="ECO:0000256" key="1">
    <source>
        <dbReference type="ARBA" id="ARBA00004202"/>
    </source>
</evidence>
<keyword evidence="4" id="KW-1003">Cell membrane</keyword>
<protein>
    <submittedName>
        <fullName evidence="10">Amino acid ABC transporter ATP-binding protein</fullName>
    </submittedName>
</protein>
<dbReference type="PANTHER" id="PTHR43166:SF9">
    <property type="entry name" value="GLUTAMATE_ASPARTATE IMPORT ATP-BINDING PROTEIN GLTL"/>
    <property type="match status" value="1"/>
</dbReference>
<dbReference type="SMART" id="SM00382">
    <property type="entry name" value="AAA"/>
    <property type="match status" value="1"/>
</dbReference>
<dbReference type="Gene3D" id="3.40.50.300">
    <property type="entry name" value="P-loop containing nucleotide triphosphate hydrolases"/>
    <property type="match status" value="1"/>
</dbReference>
<dbReference type="Pfam" id="PF00005">
    <property type="entry name" value="ABC_tran"/>
    <property type="match status" value="1"/>
</dbReference>
<dbReference type="InterPro" id="IPR003593">
    <property type="entry name" value="AAA+_ATPase"/>
</dbReference>
<evidence type="ECO:0000256" key="7">
    <source>
        <dbReference type="ARBA" id="ARBA00022970"/>
    </source>
</evidence>
<evidence type="ECO:0000256" key="5">
    <source>
        <dbReference type="ARBA" id="ARBA00022741"/>
    </source>
</evidence>
<sequence>MIKLTHVDKQYKEHHALADVSVEFPEHQTTVILGPSGAGKSTLLRAINLLERPQQGQMTIGDLTVDFAHPLSNKEVLAVRRKTAMVFQSWNLFPHLTILKNITAGPIHVLKQDPAIAEKRALALLEQVGLAETAHRYPGQLSGGQQQRISICRALAMDPYYILFDEPTSALDPELEAQVLRVLQDLAKRQNSMIVVTHNMEFARRVADQIVFVEDGRVEFAGTSAAFFNRPTERIAAFLDAMKF</sequence>
<evidence type="ECO:0000313" key="11">
    <source>
        <dbReference type="Proteomes" id="UP000050816"/>
    </source>
</evidence>
<dbReference type="PIRSF" id="PIRSF039085">
    <property type="entry name" value="ABC_ATPase_HisP"/>
    <property type="match status" value="1"/>
</dbReference>
<name>A0A0R1ULD6_9LACO</name>
<dbReference type="InterPro" id="IPR050086">
    <property type="entry name" value="MetN_ABC_transporter-like"/>
</dbReference>
<dbReference type="GO" id="GO:0005524">
    <property type="term" value="F:ATP binding"/>
    <property type="evidence" value="ECO:0007669"/>
    <property type="project" value="UniProtKB-KW"/>
</dbReference>
<dbReference type="InterPro" id="IPR030679">
    <property type="entry name" value="ABC_ATPase_HisP-typ"/>
</dbReference>
<keyword evidence="5" id="KW-0547">Nucleotide-binding</keyword>
<keyword evidence="3" id="KW-0813">Transport</keyword>
<keyword evidence="6 10" id="KW-0067">ATP-binding</keyword>
<comment type="caution">
    <text evidence="10">The sequence shown here is derived from an EMBL/GenBank/DDBJ whole genome shotgun (WGS) entry which is preliminary data.</text>
</comment>
<dbReference type="InterPro" id="IPR003439">
    <property type="entry name" value="ABC_transporter-like_ATP-bd"/>
</dbReference>
<evidence type="ECO:0000259" key="9">
    <source>
        <dbReference type="PROSITE" id="PS50893"/>
    </source>
</evidence>
<dbReference type="GO" id="GO:0016887">
    <property type="term" value="F:ATP hydrolysis activity"/>
    <property type="evidence" value="ECO:0007669"/>
    <property type="project" value="InterPro"/>
</dbReference>
<accession>A0A0R1ULD6</accession>
<evidence type="ECO:0000256" key="3">
    <source>
        <dbReference type="ARBA" id="ARBA00022448"/>
    </source>
</evidence>